<dbReference type="GO" id="GO:0047545">
    <property type="term" value="F:(S)-2-hydroxyglutarate dehydrogenase activity"/>
    <property type="evidence" value="ECO:0007669"/>
    <property type="project" value="TreeGrafter"/>
</dbReference>
<dbReference type="PANTHER" id="PTHR43104:SF2">
    <property type="entry name" value="L-2-HYDROXYGLUTARATE DEHYDROGENASE, MITOCHONDRIAL"/>
    <property type="match status" value="1"/>
</dbReference>
<dbReference type="SUPFAM" id="SSF51905">
    <property type="entry name" value="FAD/NAD(P)-binding domain"/>
    <property type="match status" value="1"/>
</dbReference>
<comment type="caution">
    <text evidence="8">The sequence shown here is derived from an EMBL/GenBank/DDBJ whole genome shotgun (WGS) entry which is preliminary data.</text>
</comment>
<evidence type="ECO:0000259" key="7">
    <source>
        <dbReference type="Pfam" id="PF01266"/>
    </source>
</evidence>
<comment type="similarity">
    <text evidence="5">Belongs to the L2HGDH family.</text>
</comment>
<dbReference type="GO" id="GO:0005737">
    <property type="term" value="C:cytoplasm"/>
    <property type="evidence" value="ECO:0007669"/>
    <property type="project" value="TreeGrafter"/>
</dbReference>
<dbReference type="AlphaFoldDB" id="A0A2J0Z537"/>
<keyword evidence="3" id="KW-0274">FAD</keyword>
<gene>
    <name evidence="8" type="ORF">CEJ86_07910</name>
</gene>
<feature type="domain" description="FAD dependent oxidoreductase" evidence="7">
    <location>
        <begin position="18"/>
        <end position="406"/>
    </location>
</feature>
<keyword evidence="4" id="KW-0560">Oxidoreductase</keyword>
<dbReference type="InterPro" id="IPR001613">
    <property type="entry name" value="Flavin_amine_oxidase"/>
</dbReference>
<keyword evidence="2" id="KW-0285">Flavoprotein</keyword>
<dbReference type="InterPro" id="IPR006076">
    <property type="entry name" value="FAD-dep_OxRdtase"/>
</dbReference>
<accession>A0A2J0Z537</accession>
<dbReference type="Gene3D" id="3.50.50.60">
    <property type="entry name" value="FAD/NAD(P)-binding domain"/>
    <property type="match status" value="1"/>
</dbReference>
<protein>
    <submittedName>
        <fullName evidence="8">Hydroxyglutarate oxidase</fullName>
    </submittedName>
</protein>
<evidence type="ECO:0000313" key="8">
    <source>
        <dbReference type="EMBL" id="PJR15633.1"/>
    </source>
</evidence>
<reference evidence="8 9" key="1">
    <citation type="submission" date="2017-06" db="EMBL/GenBank/DDBJ databases">
        <title>Ensifer strains isolated from leguminous trees and herbs display diverse denitrification phenotypes with some acting as strong N2O sinks.</title>
        <authorList>
            <person name="Woliy K."/>
            <person name="Mania D."/>
            <person name="Bakken L.R."/>
            <person name="Frostegard A."/>
        </authorList>
    </citation>
    <scope>NUCLEOTIDE SEQUENCE [LARGE SCALE GENOMIC DNA]</scope>
    <source>
        <strain evidence="8 9">AC50a</strain>
    </source>
</reference>
<dbReference type="EMBL" id="NJGD01000003">
    <property type="protein sequence ID" value="PJR15633.1"/>
    <property type="molecule type" value="Genomic_DNA"/>
</dbReference>
<dbReference type="Proteomes" id="UP000231987">
    <property type="component" value="Unassembled WGS sequence"/>
</dbReference>
<evidence type="ECO:0000256" key="6">
    <source>
        <dbReference type="SAM" id="Phobius"/>
    </source>
</evidence>
<comment type="cofactor">
    <cofactor evidence="1">
        <name>FAD</name>
        <dbReference type="ChEBI" id="CHEBI:57692"/>
    </cofactor>
</comment>
<name>A0A2J0Z537_RHIML</name>
<dbReference type="NCBIfam" id="NF008726">
    <property type="entry name" value="PRK11728.1"/>
    <property type="match status" value="1"/>
</dbReference>
<proteinExistence type="inferred from homology"/>
<keyword evidence="6" id="KW-0812">Transmembrane</keyword>
<evidence type="ECO:0000256" key="4">
    <source>
        <dbReference type="ARBA" id="ARBA00023002"/>
    </source>
</evidence>
<evidence type="ECO:0000256" key="2">
    <source>
        <dbReference type="ARBA" id="ARBA00022630"/>
    </source>
</evidence>
<sequence length="430" mass="46300">MAKDASHVRAGKVASLYDYCIIGGGIVGLAAAMALQERVPGASIVLLEKERELARHQTGHNSGVIHAGIYYAPGSLKAKLCREGAEATKEFCTGNGIPFETCGKLLVATTEAEVERMESLEERAQQNGIEYSRLSTSQLRSEEPNIAGLGALLVHTTGIVDYSAVCRAMAERIGARGGEIRCGVEATAIAEEDGGVRIASASGRIEARKLIACAGLQSDRIALMAGLNIDHRIVPFRGEYYVLPPSKVGVTRRLIYPIPDPDLPFLGIHLTRTIDGGMTVGPNAVLGFAREGYPKGSFKATDVANMAAFPGFWKMAAKNWRSAITEFANSASRLRYLRECRKYCPSLTIDDLAVPQTGIRAQAVMADGSLVHDFLFKQTERMLHVCNAPSPAATSAIPIGRMIVDRLLEGAPPKTERSQSLHGAHPQVYR</sequence>
<dbReference type="PRINTS" id="PR00757">
    <property type="entry name" value="AMINEOXDASEF"/>
</dbReference>
<evidence type="ECO:0000256" key="1">
    <source>
        <dbReference type="ARBA" id="ARBA00001974"/>
    </source>
</evidence>
<evidence type="ECO:0000256" key="3">
    <source>
        <dbReference type="ARBA" id="ARBA00022827"/>
    </source>
</evidence>
<feature type="transmembrane region" description="Helical" evidence="6">
    <location>
        <begin position="16"/>
        <end position="35"/>
    </location>
</feature>
<dbReference type="PANTHER" id="PTHR43104">
    <property type="entry name" value="L-2-HYDROXYGLUTARATE DEHYDROGENASE, MITOCHONDRIAL"/>
    <property type="match status" value="1"/>
</dbReference>
<dbReference type="Pfam" id="PF01266">
    <property type="entry name" value="DAO"/>
    <property type="match status" value="1"/>
</dbReference>
<dbReference type="Gene3D" id="3.30.9.10">
    <property type="entry name" value="D-Amino Acid Oxidase, subunit A, domain 2"/>
    <property type="match status" value="1"/>
</dbReference>
<keyword evidence="6" id="KW-0472">Membrane</keyword>
<organism evidence="8 9">
    <name type="scientific">Rhizobium meliloti</name>
    <name type="common">Ensifer meliloti</name>
    <name type="synonym">Sinorhizobium meliloti</name>
    <dbReference type="NCBI Taxonomy" id="382"/>
    <lineage>
        <taxon>Bacteria</taxon>
        <taxon>Pseudomonadati</taxon>
        <taxon>Pseudomonadota</taxon>
        <taxon>Alphaproteobacteria</taxon>
        <taxon>Hyphomicrobiales</taxon>
        <taxon>Rhizobiaceae</taxon>
        <taxon>Sinorhizobium/Ensifer group</taxon>
        <taxon>Sinorhizobium</taxon>
    </lineage>
</organism>
<keyword evidence="6" id="KW-1133">Transmembrane helix</keyword>
<dbReference type="InterPro" id="IPR036188">
    <property type="entry name" value="FAD/NAD-bd_sf"/>
</dbReference>
<evidence type="ECO:0000313" key="9">
    <source>
        <dbReference type="Proteomes" id="UP000231987"/>
    </source>
</evidence>
<evidence type="ECO:0000256" key="5">
    <source>
        <dbReference type="ARBA" id="ARBA00037941"/>
    </source>
</evidence>